<name>A0ACB7EFI0_NIBAL</name>
<proteinExistence type="predicted"/>
<dbReference type="Proteomes" id="UP000805704">
    <property type="component" value="Chromosome 8"/>
</dbReference>
<keyword evidence="1" id="KW-0378">Hydrolase</keyword>
<comment type="caution">
    <text evidence="1">The sequence shown here is derived from an EMBL/GenBank/DDBJ whole genome shotgun (WGS) entry which is preliminary data.</text>
</comment>
<feature type="non-terminal residue" evidence="1">
    <location>
        <position position="912"/>
    </location>
</feature>
<keyword evidence="1" id="KW-0067">ATP-binding</keyword>
<keyword evidence="2" id="KW-1185">Reference proteome</keyword>
<sequence>MTHFRGQIRGPHWGPTMDNMLIDFWRKHDCLFNSSVDSYYDKDLKTKLWSEFALSIGKPVSDVERRSRSLRTQYGRVLWHPERVSTVQQKMLREKLDFLRPYIVRRRGDSYLEEKFDDREEDDEELETEGSIDQEMGSSFGSPLDADGTAEYLDDEPQSVASTQNCPNPQPQVTDVMSLSCRHNDEASTDQPDQTANAPKRDILNQFAEVMLADMRHIKDPVVLMRLRRDITDLVFKAVEEDMQRQSAQVPSMSRGMSESAQLQSCSRPQQASSHTNYSWRFLKRKNKGCEIGRRMQRWEEMKHMRRMSRVNGLEEKCCEEGAAQTDGKPKKNPKDQTDLPPEETTTPLRKKAKKKRKLADTAEPPAEKKTKTVKEADEEDGEEDDDEEKEEGADEAADKPEGTSEEEDEGDDEEEDQPELPSGLTGAFEDTSFASLTELVSENTLKAVKEMGFEHMTEIQHKSIRPLLEGRDVLAAAKTGSGKTLAFLIPSIELIYKLKFMPRNGTGVVILSPTRELAMQTYGVLKELMTHHVHTYGLIMGGSNRSAEAQRLANGVNILVATPGRLLDHLQNTPGFMYKNLQCLIIDEADRILEVGFEEELKQIIKLLPKKRQTMLFSATQTRKVEDLARISLKREPLYVGVDDNKDNATVDGLEQGYVVCPSEKRFLLLFTFLKKNRKKKLMVFFSSCMSVKFHYELLNYIDLPVMAIHGKQKQTKRTTTFFQFCNADSGILLCTDVAARGLDIPEVDWIVQYDPPDDPKTTLAIPPETPQHISDKFDFGDIGHRNSTENQEYIHRVGRTARGINGRGHALLILRPEELGFLRFLKQAKVPLSEFDFSWSKISDIQSQLEKLIEKNYYLHKSAQEAYKSYVRAYDSHSLKQIYSVNTLNLPMVALSFGFKVPPYVDLSIL</sequence>
<accession>A0ACB7EFI0</accession>
<dbReference type="EMBL" id="CM024796">
    <property type="protein sequence ID" value="KAG8000791.1"/>
    <property type="molecule type" value="Genomic_DNA"/>
</dbReference>
<keyword evidence="1" id="KW-0347">Helicase</keyword>
<evidence type="ECO:0000313" key="2">
    <source>
        <dbReference type="Proteomes" id="UP000805704"/>
    </source>
</evidence>
<organism evidence="1 2">
    <name type="scientific">Nibea albiflora</name>
    <name type="common">Yellow drum</name>
    <name type="synonym">Corvina albiflora</name>
    <dbReference type="NCBI Taxonomy" id="240163"/>
    <lineage>
        <taxon>Eukaryota</taxon>
        <taxon>Metazoa</taxon>
        <taxon>Chordata</taxon>
        <taxon>Craniata</taxon>
        <taxon>Vertebrata</taxon>
        <taxon>Euteleostomi</taxon>
        <taxon>Actinopterygii</taxon>
        <taxon>Neopterygii</taxon>
        <taxon>Teleostei</taxon>
        <taxon>Neoteleostei</taxon>
        <taxon>Acanthomorphata</taxon>
        <taxon>Eupercaria</taxon>
        <taxon>Sciaenidae</taxon>
        <taxon>Nibea</taxon>
    </lineage>
</organism>
<reference evidence="1" key="1">
    <citation type="submission" date="2020-04" db="EMBL/GenBank/DDBJ databases">
        <title>A chromosome-scale assembly and high-density genetic map of the yellow drum (Nibea albiflora) genome.</title>
        <authorList>
            <person name="Xu D."/>
            <person name="Zhang W."/>
            <person name="Chen R."/>
            <person name="Tan P."/>
            <person name="Wang L."/>
            <person name="Song H."/>
            <person name="Tian L."/>
            <person name="Zhu Q."/>
            <person name="Wang B."/>
        </authorList>
    </citation>
    <scope>NUCLEOTIDE SEQUENCE</scope>
    <source>
        <strain evidence="1">ZJHYS-2018</strain>
    </source>
</reference>
<keyword evidence="1" id="KW-0547">Nucleotide-binding</keyword>
<protein>
    <submittedName>
        <fullName evidence="1">ATP-dependent RNA helicase DDX18</fullName>
    </submittedName>
</protein>
<evidence type="ECO:0000313" key="1">
    <source>
        <dbReference type="EMBL" id="KAG8000791.1"/>
    </source>
</evidence>
<gene>
    <name evidence="1" type="primary">DDX18</name>
    <name evidence="1" type="ORF">GBF38_017379</name>
</gene>